<name>A0A6I4UGJ2_9SPHN</name>
<comment type="caution">
    <text evidence="2">The sequence shown here is derived from an EMBL/GenBank/DDBJ whole genome shotgun (WGS) entry which is preliminary data.</text>
</comment>
<accession>A0A6I4UGJ2</accession>
<proteinExistence type="predicted"/>
<dbReference type="AlphaFoldDB" id="A0A6I4UGJ2"/>
<dbReference type="EMBL" id="JACICE010000001">
    <property type="protein sequence ID" value="MBB3774065.1"/>
    <property type="molecule type" value="Genomic_DNA"/>
</dbReference>
<evidence type="ECO:0000313" key="2">
    <source>
        <dbReference type="EMBL" id="MXP38271.1"/>
    </source>
</evidence>
<dbReference type="EMBL" id="WTYB01000001">
    <property type="protein sequence ID" value="MXP38271.1"/>
    <property type="molecule type" value="Genomic_DNA"/>
</dbReference>
<gene>
    <name evidence="1" type="ORF">FHS52_000008</name>
    <name evidence="2" type="ORF">GRI59_06545</name>
</gene>
<keyword evidence="4" id="KW-1185">Reference proteome</keyword>
<sequence length="185" mass="22376">MDQLAHQQFVDWSFILARIPTRRLRHFSDNSICADELAWHQNRSIESNLLELIWQCRDRFTFAHRLLRPRTRMPEILGDRSAIVLDGFYLGWSRICTTYRRLLFDAQVDMFANQRDRELRRWRTFIEKECFSRFSSDPEHVRCALETARVMPEPTQRCRITIDELIDDIIQDLEERYAYRTPTYA</sequence>
<reference evidence="2 3" key="1">
    <citation type="submission" date="2019-12" db="EMBL/GenBank/DDBJ databases">
        <title>Genomic-based taxomic classification of the family Erythrobacteraceae.</title>
        <authorList>
            <person name="Xu L."/>
        </authorList>
    </citation>
    <scope>NUCLEOTIDE SEQUENCE [LARGE SCALE GENOMIC DNA]</scope>
    <source>
        <strain evidence="2 3">JCM 10282</strain>
    </source>
</reference>
<reference evidence="1 4" key="2">
    <citation type="submission" date="2020-08" db="EMBL/GenBank/DDBJ databases">
        <title>Genomic Encyclopedia of Type Strains, Phase IV (KMG-IV): sequencing the most valuable type-strain genomes for metagenomic binning, comparative biology and taxonomic classification.</title>
        <authorList>
            <person name="Goeker M."/>
        </authorList>
    </citation>
    <scope>NUCLEOTIDE SEQUENCE [LARGE SCALE GENOMIC DNA]</scope>
    <source>
        <strain evidence="1 4">DSM 8510</strain>
    </source>
</reference>
<evidence type="ECO:0000313" key="4">
    <source>
        <dbReference type="Proteomes" id="UP000548685"/>
    </source>
</evidence>
<evidence type="ECO:0000313" key="3">
    <source>
        <dbReference type="Proteomes" id="UP000430021"/>
    </source>
</evidence>
<evidence type="ECO:0000313" key="1">
    <source>
        <dbReference type="EMBL" id="MBB3774065.1"/>
    </source>
</evidence>
<dbReference type="Proteomes" id="UP000548685">
    <property type="component" value="Unassembled WGS sequence"/>
</dbReference>
<protein>
    <submittedName>
        <fullName evidence="2">Uncharacterized protein</fullName>
    </submittedName>
</protein>
<organism evidence="2 3">
    <name type="scientific">Erythrobacter ramosus</name>
    <dbReference type="NCBI Taxonomy" id="35811"/>
    <lineage>
        <taxon>Bacteria</taxon>
        <taxon>Pseudomonadati</taxon>
        <taxon>Pseudomonadota</taxon>
        <taxon>Alphaproteobacteria</taxon>
        <taxon>Sphingomonadales</taxon>
        <taxon>Erythrobacteraceae</taxon>
        <taxon>Erythrobacter/Porphyrobacter group</taxon>
        <taxon>Erythrobacter</taxon>
    </lineage>
</organism>
<dbReference type="OrthoDB" id="7433165at2"/>
<dbReference type="Proteomes" id="UP000430021">
    <property type="component" value="Unassembled WGS sequence"/>
</dbReference>
<dbReference type="RefSeq" id="WP_160760331.1">
    <property type="nucleotide sequence ID" value="NZ_BAAADZ010000002.1"/>
</dbReference>